<comment type="caution">
    <text evidence="1">The sequence shown here is derived from an EMBL/GenBank/DDBJ whole genome shotgun (WGS) entry which is preliminary data.</text>
</comment>
<evidence type="ECO:0000313" key="2">
    <source>
        <dbReference type="Proteomes" id="UP000799755"/>
    </source>
</evidence>
<dbReference type="EMBL" id="MU003500">
    <property type="protein sequence ID" value="KAF2473350.1"/>
    <property type="molecule type" value="Genomic_DNA"/>
</dbReference>
<sequence length="561" mass="63827">MGIRGLAISLEPYAARYKIEELDGHTAIIDGPSLAYHAYHLAGKKCPLGIPSYRHINQEAIRWLRSLQENFSIKISHIFFDGALPVSKKEERLLRLKKGLEQMSTFRAINNRAGCPIPQKLGSVNYPFLAPSLLEALRGSEFDNITRTVPGEADDWCAHCASLGTGRIIFTSDTDLICFEYTHEVLIAFFRGVTLEGDPSIHAYPTADIRNRLKLKSLVPLAYAMIHNPYATFAESLLTARTCNIEFTEYLDFKARYANNDPNLPYVLWSREVDRVVRTLDARIAEFVHQMLPSFIAGTTLPDLPEIFLPPLFEDPNEASAWSHGRNNRILAYSLFALNQKSSLVCETTRRGHSMKSIQYEFYPRGKIIDELRDTTSYLQAWLERYKDRLAIEQSWRLLAVRFVQNDLQTLYRPVYNASAFTHIVHSQFDSTWKYVQLSACVQAVLYSFRTLHQCISVYLGASNDLEVCGVLQELNNLLSSLPLLADFPSVGAKPRSSWNHARTRSCLRDIYADLGIKEQEHPQSKKKRAKGKQASKGKEGELLKRDPNNSFVLLRQDEDT</sequence>
<reference evidence="1" key="1">
    <citation type="journal article" date="2020" name="Stud. Mycol.">
        <title>101 Dothideomycetes genomes: a test case for predicting lifestyles and emergence of pathogens.</title>
        <authorList>
            <person name="Haridas S."/>
            <person name="Albert R."/>
            <person name="Binder M."/>
            <person name="Bloem J."/>
            <person name="Labutti K."/>
            <person name="Salamov A."/>
            <person name="Andreopoulos B."/>
            <person name="Baker S."/>
            <person name="Barry K."/>
            <person name="Bills G."/>
            <person name="Bluhm B."/>
            <person name="Cannon C."/>
            <person name="Castanera R."/>
            <person name="Culley D."/>
            <person name="Daum C."/>
            <person name="Ezra D."/>
            <person name="Gonzalez J."/>
            <person name="Henrissat B."/>
            <person name="Kuo A."/>
            <person name="Liang C."/>
            <person name="Lipzen A."/>
            <person name="Lutzoni F."/>
            <person name="Magnuson J."/>
            <person name="Mondo S."/>
            <person name="Nolan M."/>
            <person name="Ohm R."/>
            <person name="Pangilinan J."/>
            <person name="Park H.-J."/>
            <person name="Ramirez L."/>
            <person name="Alfaro M."/>
            <person name="Sun H."/>
            <person name="Tritt A."/>
            <person name="Yoshinaga Y."/>
            <person name="Zwiers L.-H."/>
            <person name="Turgeon B."/>
            <person name="Goodwin S."/>
            <person name="Spatafora J."/>
            <person name="Crous P."/>
            <person name="Grigoriev I."/>
        </authorList>
    </citation>
    <scope>NUCLEOTIDE SEQUENCE</scope>
    <source>
        <strain evidence="1">ATCC 200398</strain>
    </source>
</reference>
<protein>
    <submittedName>
        <fullName evidence="1">Uncharacterized protein</fullName>
    </submittedName>
</protein>
<organism evidence="1 2">
    <name type="scientific">Lindgomyces ingoldianus</name>
    <dbReference type="NCBI Taxonomy" id="673940"/>
    <lineage>
        <taxon>Eukaryota</taxon>
        <taxon>Fungi</taxon>
        <taxon>Dikarya</taxon>
        <taxon>Ascomycota</taxon>
        <taxon>Pezizomycotina</taxon>
        <taxon>Dothideomycetes</taxon>
        <taxon>Pleosporomycetidae</taxon>
        <taxon>Pleosporales</taxon>
        <taxon>Lindgomycetaceae</taxon>
        <taxon>Lindgomyces</taxon>
    </lineage>
</organism>
<name>A0ACB6R3I9_9PLEO</name>
<keyword evidence="2" id="KW-1185">Reference proteome</keyword>
<evidence type="ECO:0000313" key="1">
    <source>
        <dbReference type="EMBL" id="KAF2473350.1"/>
    </source>
</evidence>
<dbReference type="Proteomes" id="UP000799755">
    <property type="component" value="Unassembled WGS sequence"/>
</dbReference>
<gene>
    <name evidence="1" type="ORF">BDR25DRAFT_387534</name>
</gene>
<accession>A0ACB6R3I9</accession>
<proteinExistence type="predicted"/>